<gene>
    <name evidence="3" type="ORF">AC578_184</name>
</gene>
<dbReference type="EMBL" id="LFZN01000043">
    <property type="protein sequence ID" value="KXT02360.1"/>
    <property type="molecule type" value="Genomic_DNA"/>
</dbReference>
<feature type="domain" description="Ecp2 effector protein-like" evidence="2">
    <location>
        <begin position="70"/>
        <end position="161"/>
    </location>
</feature>
<protein>
    <recommendedName>
        <fullName evidence="2">Ecp2 effector protein-like domain-containing protein</fullName>
    </recommendedName>
</protein>
<dbReference type="InterPro" id="IPR029226">
    <property type="entry name" value="Ecp2-like"/>
</dbReference>
<dbReference type="OrthoDB" id="3648775at2759"/>
<dbReference type="AlphaFoldDB" id="A0A139HIT6"/>
<keyword evidence="1" id="KW-0732">Signal</keyword>
<accession>A0A139HIT6</accession>
<dbReference type="Proteomes" id="UP000070133">
    <property type="component" value="Unassembled WGS sequence"/>
</dbReference>
<organism evidence="3 4">
    <name type="scientific">Pseudocercospora eumusae</name>
    <dbReference type="NCBI Taxonomy" id="321146"/>
    <lineage>
        <taxon>Eukaryota</taxon>
        <taxon>Fungi</taxon>
        <taxon>Dikarya</taxon>
        <taxon>Ascomycota</taxon>
        <taxon>Pezizomycotina</taxon>
        <taxon>Dothideomycetes</taxon>
        <taxon>Dothideomycetidae</taxon>
        <taxon>Mycosphaerellales</taxon>
        <taxon>Mycosphaerellaceae</taxon>
        <taxon>Pseudocercospora</taxon>
    </lineage>
</organism>
<evidence type="ECO:0000313" key="3">
    <source>
        <dbReference type="EMBL" id="KXT02360.1"/>
    </source>
</evidence>
<dbReference type="STRING" id="321146.A0A139HIT6"/>
<dbReference type="Pfam" id="PF14856">
    <property type="entry name" value="Hce2"/>
    <property type="match status" value="1"/>
</dbReference>
<feature type="chain" id="PRO_5007806592" description="Ecp2 effector protein-like domain-containing protein" evidence="1">
    <location>
        <begin position="20"/>
        <end position="212"/>
    </location>
</feature>
<keyword evidence="4" id="KW-1185">Reference proteome</keyword>
<proteinExistence type="predicted"/>
<comment type="caution">
    <text evidence="3">The sequence shown here is derived from an EMBL/GenBank/DDBJ whole genome shotgun (WGS) entry which is preliminary data.</text>
</comment>
<feature type="signal peptide" evidence="1">
    <location>
        <begin position="1"/>
        <end position="19"/>
    </location>
</feature>
<evidence type="ECO:0000256" key="1">
    <source>
        <dbReference type="SAM" id="SignalP"/>
    </source>
</evidence>
<sequence length="212" mass="22118">MHPTTALLITLLPFLGVEAKSYRGSHKSGSGHQDAMLMTSAAKSGDTRPGTHCSNGGNTNNAGGAAGCNDCGTSSFVELSSDPNSNPLVSDCQQLIANIQADQEWTVTSNNRNIVSYGTCFFNAVAPNGGQANIGNADVIDLVSDSIKKFSKNGHVGCQGGYSQTVTSAGTMPCDNAEVQGAQQVQIDWTVTSSSPGQSHKRDGKSYKVVEW</sequence>
<reference evidence="3 4" key="1">
    <citation type="submission" date="2015-07" db="EMBL/GenBank/DDBJ databases">
        <title>Comparative genomics of the Sigatoka disease complex on banana suggests a link between parallel evolutionary changes in Pseudocercospora fijiensis and Pseudocercospora eumusae and increased virulence on the banana host.</title>
        <authorList>
            <person name="Chang T.-C."/>
            <person name="Salvucci A."/>
            <person name="Crous P.W."/>
            <person name="Stergiopoulos I."/>
        </authorList>
    </citation>
    <scope>NUCLEOTIDE SEQUENCE [LARGE SCALE GENOMIC DNA]</scope>
    <source>
        <strain evidence="3 4">CBS 114824</strain>
    </source>
</reference>
<evidence type="ECO:0000259" key="2">
    <source>
        <dbReference type="Pfam" id="PF14856"/>
    </source>
</evidence>
<name>A0A139HIT6_9PEZI</name>
<evidence type="ECO:0000313" key="4">
    <source>
        <dbReference type="Proteomes" id="UP000070133"/>
    </source>
</evidence>